<dbReference type="SMART" id="SM00852">
    <property type="entry name" value="MoCF_biosynth"/>
    <property type="match status" value="1"/>
</dbReference>
<organism evidence="3 4">
    <name type="scientific">Cohnella terricola</name>
    <dbReference type="NCBI Taxonomy" id="1289167"/>
    <lineage>
        <taxon>Bacteria</taxon>
        <taxon>Bacillati</taxon>
        <taxon>Bacillota</taxon>
        <taxon>Bacilli</taxon>
        <taxon>Bacillales</taxon>
        <taxon>Paenibacillaceae</taxon>
        <taxon>Cohnella</taxon>
    </lineage>
</organism>
<dbReference type="HAMAP" id="MF_00226_B">
    <property type="entry name" value="CinA_B"/>
    <property type="match status" value="1"/>
</dbReference>
<comment type="similarity">
    <text evidence="1">Belongs to the CinA family.</text>
</comment>
<dbReference type="PANTHER" id="PTHR13939">
    <property type="entry name" value="NICOTINAMIDE-NUCLEOTIDE AMIDOHYDROLASE PNCC"/>
    <property type="match status" value="1"/>
</dbReference>
<keyword evidence="4" id="KW-1185">Reference proteome</keyword>
<name>A0A559JCJ2_9BACL</name>
<dbReference type="InterPro" id="IPR050101">
    <property type="entry name" value="CinA"/>
</dbReference>
<evidence type="ECO:0000256" key="1">
    <source>
        <dbReference type="HAMAP-Rule" id="MF_00226"/>
    </source>
</evidence>
<dbReference type="CDD" id="cd00885">
    <property type="entry name" value="cinA"/>
    <property type="match status" value="1"/>
</dbReference>
<dbReference type="Pfam" id="PF02464">
    <property type="entry name" value="CinA"/>
    <property type="match status" value="1"/>
</dbReference>
<dbReference type="OrthoDB" id="9801454at2"/>
<dbReference type="RefSeq" id="WP_144704791.1">
    <property type="nucleotide sequence ID" value="NZ_VNJJ01000011.1"/>
</dbReference>
<dbReference type="Proteomes" id="UP000316330">
    <property type="component" value="Unassembled WGS sequence"/>
</dbReference>
<dbReference type="InterPro" id="IPR041424">
    <property type="entry name" value="CinA_KH"/>
</dbReference>
<dbReference type="Pfam" id="PF00994">
    <property type="entry name" value="MoCF_biosynth"/>
    <property type="match status" value="1"/>
</dbReference>
<dbReference type="AlphaFoldDB" id="A0A559JCJ2"/>
<comment type="caution">
    <text evidence="3">The sequence shown here is derived from an EMBL/GenBank/DDBJ whole genome shotgun (WGS) entry which is preliminary data.</text>
</comment>
<dbReference type="Pfam" id="PF18146">
    <property type="entry name" value="CinA_KH"/>
    <property type="match status" value="1"/>
</dbReference>
<proteinExistence type="inferred from homology"/>
<evidence type="ECO:0000313" key="4">
    <source>
        <dbReference type="Proteomes" id="UP000316330"/>
    </source>
</evidence>
<dbReference type="NCBIfam" id="NF001813">
    <property type="entry name" value="PRK00549.1"/>
    <property type="match status" value="1"/>
</dbReference>
<protein>
    <recommendedName>
        <fullName evidence="1">Putative competence-damage inducible protein</fullName>
    </recommendedName>
</protein>
<dbReference type="Gene3D" id="3.40.980.10">
    <property type="entry name" value="MoaB/Mog-like domain"/>
    <property type="match status" value="1"/>
</dbReference>
<evidence type="ECO:0000313" key="3">
    <source>
        <dbReference type="EMBL" id="TVX97595.1"/>
    </source>
</evidence>
<dbReference type="SUPFAM" id="SSF53218">
    <property type="entry name" value="Molybdenum cofactor biosynthesis proteins"/>
    <property type="match status" value="1"/>
</dbReference>
<dbReference type="Gene3D" id="3.30.70.2860">
    <property type="match status" value="1"/>
</dbReference>
<dbReference type="Gene3D" id="3.90.950.20">
    <property type="entry name" value="CinA-like"/>
    <property type="match status" value="1"/>
</dbReference>
<dbReference type="PIRSF" id="PIRSF006728">
    <property type="entry name" value="CinA"/>
    <property type="match status" value="1"/>
</dbReference>
<dbReference type="InterPro" id="IPR008136">
    <property type="entry name" value="CinA_C"/>
</dbReference>
<dbReference type="InterPro" id="IPR008135">
    <property type="entry name" value="Competence-induced_CinA"/>
</dbReference>
<dbReference type="EMBL" id="VNJJ01000011">
    <property type="protein sequence ID" value="TVX97595.1"/>
    <property type="molecule type" value="Genomic_DNA"/>
</dbReference>
<dbReference type="NCBIfam" id="TIGR00199">
    <property type="entry name" value="PncC_domain"/>
    <property type="match status" value="1"/>
</dbReference>
<dbReference type="InterPro" id="IPR036425">
    <property type="entry name" value="MoaB/Mog-like_dom_sf"/>
</dbReference>
<sequence length="417" mass="44532">MRAEIIAVGTELLLGQIVNTNAQYLSRGLAELGIDVYYQTVVGDNKERLMQAIGIARGRADLLVFTGGLGPTLDDLTRDALAEYVGRGIGLHEPTMEKIMNMFASRGGAFVESNRRQAMLIEGATPLRNDTGLAVGNALTVDGISYLLLPGPPREMKPMFDNDGSAWLKEQLGPSAALHSVMMKFAGIGESMLEDLLIDLIREQQDPTIAPYAKEGEVAVRVSTKATDADEAARKLEGTLVEIRRRTREYLYAEDDVPIEAAVVRMLTQQQRTLTLAESCTGGMLSGLVTTIPGSAVVYKGGIVSYSNEVKMKQLGVSRELLEGPGAPGAISAETAAVMAEGMRAAADSDFALSVTGNAGPSAAEDKPVGLVYVGLAERGGVTRVEKLQLSGDREGIRLRAAKRALYMLWQSLSGQG</sequence>
<reference evidence="3 4" key="1">
    <citation type="submission" date="2019-07" db="EMBL/GenBank/DDBJ databases">
        <authorList>
            <person name="Kim J."/>
        </authorList>
    </citation>
    <scope>NUCLEOTIDE SEQUENCE [LARGE SCALE GENOMIC DNA]</scope>
    <source>
        <strain evidence="3 4">G13</strain>
    </source>
</reference>
<dbReference type="PANTHER" id="PTHR13939:SF0">
    <property type="entry name" value="NMN AMIDOHYDROLASE-LIKE PROTEIN YFAY"/>
    <property type="match status" value="1"/>
</dbReference>
<evidence type="ECO:0000259" key="2">
    <source>
        <dbReference type="SMART" id="SM00852"/>
    </source>
</evidence>
<feature type="domain" description="MoaB/Mog" evidence="2">
    <location>
        <begin position="4"/>
        <end position="171"/>
    </location>
</feature>
<dbReference type="InterPro" id="IPR001453">
    <property type="entry name" value="MoaB/Mog_dom"/>
</dbReference>
<accession>A0A559JCJ2</accession>
<dbReference type="NCBIfam" id="TIGR00200">
    <property type="entry name" value="cinA_nterm"/>
    <property type="match status" value="1"/>
</dbReference>
<dbReference type="SUPFAM" id="SSF142433">
    <property type="entry name" value="CinA-like"/>
    <property type="match status" value="1"/>
</dbReference>
<dbReference type="InterPro" id="IPR036653">
    <property type="entry name" value="CinA-like_C"/>
</dbReference>
<gene>
    <name evidence="1" type="primary">cinA</name>
    <name evidence="3" type="ORF">FPZ45_17625</name>
</gene>